<dbReference type="AlphaFoldDB" id="A0A2I9DSX6"/>
<keyword evidence="6" id="KW-0687">Ribonucleoprotein</keyword>
<sequence>MKNYLKAISTKHVTQRERLPGRRDQVRNHAGGFVFEVSEETRFLRFLILGTEGGTFYADERAQTKLETEFVQLFAALHGLRAVELIVDVAERNRAPKPGPSLLALAAVAKLGDLEARKAAWNALPRVARTGTHLFHFLAFVQEFGGWGRLTREGVANLYLNAPVDKLALWAVKYKARDGWTHADALRLAHPKTDDVRRNAVFKFMVDGVLGEGEATDEALRLIWGHLLALGAATDADAAALMREYRLPIEAVPTHVRGAEVYRTALETNGLTWTLRNLGNLARVGLLVPGNWDVISRVVERVTNEEGLRKGRIHPIDVLKALLVYRAGRGVRGGGEWKVVPQVVDALDRAFALAFGAVEPAGKRFVLGLDVSGSMDAGVVAGVPGLTPRLGTAAMSLVTARTEPGYTALAFSAASGGYGGQWGGGEPGLTPLTFSARTRLDDAVDAMRRVPMGGTDCALPMLWATRNKVEADVFVVYTDNETWAGRVQPVVALREYREKMGIPARLIVVGMTATRFSIADPTDAGMLDLVGFDTAAPGVMTEFAAGRF</sequence>
<keyword evidence="3" id="KW-0963">Cytoplasm</keyword>
<dbReference type="PROSITE" id="PS50988">
    <property type="entry name" value="TROVE"/>
    <property type="match status" value="1"/>
</dbReference>
<evidence type="ECO:0000256" key="1">
    <source>
        <dbReference type="ARBA" id="ARBA00004496"/>
    </source>
</evidence>
<keyword evidence="5" id="KW-0694">RNA-binding</keyword>
<dbReference type="GO" id="GO:1990904">
    <property type="term" value="C:ribonucleoprotein complex"/>
    <property type="evidence" value="ECO:0007669"/>
    <property type="project" value="UniProtKB-KW"/>
</dbReference>
<feature type="domain" description="TROVE" evidence="7">
    <location>
        <begin position="26"/>
        <end position="363"/>
    </location>
</feature>
<name>A0A2I9DSX6_9DEIO</name>
<dbReference type="GO" id="GO:0005737">
    <property type="term" value="C:cytoplasm"/>
    <property type="evidence" value="ECO:0007669"/>
    <property type="project" value="UniProtKB-SubCell"/>
</dbReference>
<dbReference type="GO" id="GO:0003723">
    <property type="term" value="F:RNA binding"/>
    <property type="evidence" value="ECO:0007669"/>
    <property type="project" value="UniProtKB-KW"/>
</dbReference>
<dbReference type="InterPro" id="IPR056800">
    <property type="entry name" value="vWA_Ro60"/>
</dbReference>
<comment type="caution">
    <text evidence="8">The sequence shown here is derived from an EMBL/GenBank/DDBJ whole genome shotgun (WGS) entry which is preliminary data.</text>
</comment>
<dbReference type="Pfam" id="PF25045">
    <property type="entry name" value="vWA_Ro60"/>
    <property type="match status" value="1"/>
</dbReference>
<evidence type="ECO:0000256" key="6">
    <source>
        <dbReference type="ARBA" id="ARBA00023274"/>
    </source>
</evidence>
<dbReference type="InterPro" id="IPR040322">
    <property type="entry name" value="TROVE2"/>
</dbReference>
<dbReference type="SUPFAM" id="SSF140864">
    <property type="entry name" value="TROVE domain-like"/>
    <property type="match status" value="1"/>
</dbReference>
<dbReference type="Gene3D" id="3.40.50.410">
    <property type="entry name" value="von Willebrand factor, type A domain"/>
    <property type="match status" value="2"/>
</dbReference>
<evidence type="ECO:0000313" key="8">
    <source>
        <dbReference type="EMBL" id="GBF05647.1"/>
    </source>
</evidence>
<evidence type="ECO:0000256" key="3">
    <source>
        <dbReference type="ARBA" id="ARBA00022490"/>
    </source>
</evidence>
<keyword evidence="4" id="KW-0479">Metal-binding</keyword>
<organism evidence="8 9">
    <name type="scientific">Deinococcus aerius</name>
    <dbReference type="NCBI Taxonomy" id="200253"/>
    <lineage>
        <taxon>Bacteria</taxon>
        <taxon>Thermotogati</taxon>
        <taxon>Deinococcota</taxon>
        <taxon>Deinococci</taxon>
        <taxon>Deinococcales</taxon>
        <taxon>Deinococcaceae</taxon>
        <taxon>Deinococcus</taxon>
    </lineage>
</organism>
<dbReference type="Proteomes" id="UP000236569">
    <property type="component" value="Unassembled WGS sequence"/>
</dbReference>
<dbReference type="EMBL" id="BFAG01000005">
    <property type="protein sequence ID" value="GBF05647.1"/>
    <property type="molecule type" value="Genomic_DNA"/>
</dbReference>
<reference evidence="9" key="1">
    <citation type="submission" date="2018-01" db="EMBL/GenBank/DDBJ databases">
        <title>Draft Genome Sequence of the Radioresistant Bacterium Deinococcus aerius TR0125, Isolated from the Higher Atmosphere above Japan.</title>
        <authorList>
            <person name="Satoh K."/>
            <person name="Arai H."/>
            <person name="Sanzen T."/>
            <person name="Kawaguchi Y."/>
            <person name="Hayashi H."/>
            <person name="Yokobori S."/>
            <person name="Yamagishi A."/>
            <person name="Oono Y."/>
            <person name="Narumi I."/>
        </authorList>
    </citation>
    <scope>NUCLEOTIDE SEQUENCE [LARGE SCALE GENOMIC DNA]</scope>
    <source>
        <strain evidence="9">TR0125</strain>
    </source>
</reference>
<evidence type="ECO:0000256" key="4">
    <source>
        <dbReference type="ARBA" id="ARBA00022723"/>
    </source>
</evidence>
<dbReference type="InterPro" id="IPR053680">
    <property type="entry name" value="Ro_60_kDa"/>
</dbReference>
<dbReference type="PANTHER" id="PTHR14202">
    <property type="entry name" value="60 KDA RIBONUCLEOPROTEIN SSA/RO"/>
    <property type="match status" value="1"/>
</dbReference>
<dbReference type="InterPro" id="IPR037214">
    <property type="entry name" value="TROVE_dom_sf"/>
</dbReference>
<comment type="subcellular location">
    <subcellularLocation>
        <location evidence="1">Cytoplasm</location>
    </subcellularLocation>
</comment>
<dbReference type="NCBIfam" id="NF041674">
    <property type="entry name" value="RNA-bind_Rsr"/>
    <property type="match status" value="1"/>
</dbReference>
<dbReference type="OrthoDB" id="2986092at2"/>
<protein>
    <submittedName>
        <fullName evidence="8">TROVE domain-containing protein</fullName>
    </submittedName>
</protein>
<gene>
    <name evidence="8" type="ORF">DAERI_050156</name>
</gene>
<keyword evidence="9" id="KW-1185">Reference proteome</keyword>
<dbReference type="InterPro" id="IPR036465">
    <property type="entry name" value="vWFA_dom_sf"/>
</dbReference>
<dbReference type="RefSeq" id="WP_103129074.1">
    <property type="nucleotide sequence ID" value="NZ_BFAG01000005.1"/>
</dbReference>
<evidence type="ECO:0000313" key="9">
    <source>
        <dbReference type="Proteomes" id="UP000236569"/>
    </source>
</evidence>
<dbReference type="PANTHER" id="PTHR14202:SF0">
    <property type="entry name" value="RNA-BINDING PROTEIN RO60"/>
    <property type="match status" value="1"/>
</dbReference>
<dbReference type="GO" id="GO:0046872">
    <property type="term" value="F:metal ion binding"/>
    <property type="evidence" value="ECO:0007669"/>
    <property type="project" value="UniProtKB-KW"/>
</dbReference>
<dbReference type="SUPFAM" id="SSF53300">
    <property type="entry name" value="vWA-like"/>
    <property type="match status" value="1"/>
</dbReference>
<evidence type="ECO:0000259" key="7">
    <source>
        <dbReference type="PROSITE" id="PS50988"/>
    </source>
</evidence>
<dbReference type="Pfam" id="PF05731">
    <property type="entry name" value="TROVE"/>
    <property type="match status" value="2"/>
</dbReference>
<proteinExistence type="inferred from homology"/>
<evidence type="ECO:0000256" key="5">
    <source>
        <dbReference type="ARBA" id="ARBA00022884"/>
    </source>
</evidence>
<accession>A0A2I9DSX6</accession>
<dbReference type="InterPro" id="IPR008858">
    <property type="entry name" value="TROVE_dom"/>
</dbReference>
<evidence type="ECO:0000256" key="2">
    <source>
        <dbReference type="ARBA" id="ARBA00007814"/>
    </source>
</evidence>
<comment type="similarity">
    <text evidence="2">Belongs to the Ro 60 kDa family.</text>
</comment>